<gene>
    <name evidence="20" type="ORF">BZA70DRAFT_242868</name>
</gene>
<evidence type="ECO:0000256" key="9">
    <source>
        <dbReference type="ARBA" id="ARBA00022583"/>
    </source>
</evidence>
<keyword evidence="12 16" id="KW-0175">Coiled coil</keyword>
<dbReference type="PROSITE" id="PS50031">
    <property type="entry name" value="EH"/>
    <property type="match status" value="1"/>
</dbReference>
<dbReference type="InterPro" id="IPR002048">
    <property type="entry name" value="EF_hand_dom"/>
</dbReference>
<feature type="compositionally biased region" description="Polar residues" evidence="17">
    <location>
        <begin position="201"/>
        <end position="211"/>
    </location>
</feature>
<name>A0ABR1EY15_9ASCO</name>
<dbReference type="Proteomes" id="UP001498771">
    <property type="component" value="Unassembled WGS sequence"/>
</dbReference>
<feature type="coiled-coil region" evidence="16">
    <location>
        <begin position="219"/>
        <end position="278"/>
    </location>
</feature>
<keyword evidence="14" id="KW-0009">Actin-binding</keyword>
<dbReference type="InterPro" id="IPR011992">
    <property type="entry name" value="EF-hand-dom_pair"/>
</dbReference>
<keyword evidence="9" id="KW-0254">Endocytosis</keyword>
<evidence type="ECO:0000256" key="16">
    <source>
        <dbReference type="SAM" id="Coils"/>
    </source>
</evidence>
<comment type="caution">
    <text evidence="20">The sequence shown here is derived from an EMBL/GenBank/DDBJ whole genome shotgun (WGS) entry which is preliminary data.</text>
</comment>
<dbReference type="PANTHER" id="PTHR11216">
    <property type="entry name" value="EH DOMAIN"/>
    <property type="match status" value="1"/>
</dbReference>
<keyword evidence="7" id="KW-1003">Cell membrane</keyword>
<comment type="similarity">
    <text evidence="4">Belongs to the PAN1 family.</text>
</comment>
<evidence type="ECO:0000313" key="21">
    <source>
        <dbReference type="Proteomes" id="UP001498771"/>
    </source>
</evidence>
<feature type="compositionally biased region" description="Low complexity" evidence="17">
    <location>
        <begin position="189"/>
        <end position="200"/>
    </location>
</feature>
<evidence type="ECO:0000256" key="8">
    <source>
        <dbReference type="ARBA" id="ARBA00022490"/>
    </source>
</evidence>
<evidence type="ECO:0000259" key="19">
    <source>
        <dbReference type="PROSITE" id="PS50222"/>
    </source>
</evidence>
<evidence type="ECO:0000256" key="7">
    <source>
        <dbReference type="ARBA" id="ARBA00022475"/>
    </source>
</evidence>
<organism evidence="20 21">
    <name type="scientific">Myxozyma melibiosi</name>
    <dbReference type="NCBI Taxonomy" id="54550"/>
    <lineage>
        <taxon>Eukaryota</taxon>
        <taxon>Fungi</taxon>
        <taxon>Dikarya</taxon>
        <taxon>Ascomycota</taxon>
        <taxon>Saccharomycotina</taxon>
        <taxon>Lipomycetes</taxon>
        <taxon>Lipomycetales</taxon>
        <taxon>Lipomycetaceae</taxon>
        <taxon>Myxozyma</taxon>
    </lineage>
</organism>
<accession>A0ABR1EY15</accession>
<dbReference type="Gene3D" id="1.10.238.10">
    <property type="entry name" value="EF-hand"/>
    <property type="match status" value="1"/>
</dbReference>
<feature type="domain" description="EF-hand" evidence="19">
    <location>
        <begin position="55"/>
        <end position="90"/>
    </location>
</feature>
<evidence type="ECO:0000256" key="4">
    <source>
        <dbReference type="ARBA" id="ARBA00009351"/>
    </source>
</evidence>
<dbReference type="SUPFAM" id="SSF47473">
    <property type="entry name" value="EF-hand"/>
    <property type="match status" value="1"/>
</dbReference>
<evidence type="ECO:0000256" key="10">
    <source>
        <dbReference type="ARBA" id="ARBA00022737"/>
    </source>
</evidence>
<evidence type="ECO:0000256" key="6">
    <source>
        <dbReference type="ARBA" id="ARBA00020728"/>
    </source>
</evidence>
<keyword evidence="13" id="KW-0472">Membrane</keyword>
<dbReference type="GeneID" id="90036091"/>
<feature type="region of interest" description="Disordered" evidence="17">
    <location>
        <begin position="128"/>
        <end position="150"/>
    </location>
</feature>
<evidence type="ECO:0000259" key="18">
    <source>
        <dbReference type="PROSITE" id="PS50031"/>
    </source>
</evidence>
<dbReference type="CDD" id="cd00052">
    <property type="entry name" value="EH"/>
    <property type="match status" value="1"/>
</dbReference>
<dbReference type="PANTHER" id="PTHR11216:SF173">
    <property type="entry name" value="ACTIN CYTOSKELETON-REGULATORY COMPLEX PROTEIN PAN1"/>
    <property type="match status" value="1"/>
</dbReference>
<evidence type="ECO:0000256" key="1">
    <source>
        <dbReference type="ARBA" id="ARBA00004125"/>
    </source>
</evidence>
<evidence type="ECO:0000256" key="5">
    <source>
        <dbReference type="ARBA" id="ARBA00015110"/>
    </source>
</evidence>
<evidence type="ECO:0000256" key="13">
    <source>
        <dbReference type="ARBA" id="ARBA00023136"/>
    </source>
</evidence>
<dbReference type="PROSITE" id="PS50222">
    <property type="entry name" value="EF_HAND_2"/>
    <property type="match status" value="1"/>
</dbReference>
<feature type="region of interest" description="Disordered" evidence="17">
    <location>
        <begin position="181"/>
        <end position="211"/>
    </location>
</feature>
<evidence type="ECO:0000256" key="3">
    <source>
        <dbReference type="ARBA" id="ARBA00004413"/>
    </source>
</evidence>
<evidence type="ECO:0000256" key="11">
    <source>
        <dbReference type="ARBA" id="ARBA00022753"/>
    </source>
</evidence>
<evidence type="ECO:0000256" key="12">
    <source>
        <dbReference type="ARBA" id="ARBA00023054"/>
    </source>
</evidence>
<keyword evidence="11" id="KW-0967">Endosome</keyword>
<evidence type="ECO:0000256" key="2">
    <source>
        <dbReference type="ARBA" id="ARBA00004134"/>
    </source>
</evidence>
<comment type="subcellular location">
    <subcellularLocation>
        <location evidence="3">Cell membrane</location>
        <topology evidence="3">Peripheral membrane protein</topology>
        <orientation evidence="3">Cytoplasmic side</orientation>
    </subcellularLocation>
    <subcellularLocation>
        <location evidence="2">Cytoplasm</location>
        <location evidence="2">Cytoskeleton</location>
        <location evidence="2">Actin patch</location>
    </subcellularLocation>
    <subcellularLocation>
        <location evidence="1">Endosome membrane</location>
        <topology evidence="1">Peripheral membrane protein</topology>
        <orientation evidence="1">Cytoplasmic side</orientation>
    </subcellularLocation>
</comment>
<proteinExistence type="inferred from homology"/>
<feature type="domain" description="EH" evidence="18">
    <location>
        <begin position="22"/>
        <end position="111"/>
    </location>
</feature>
<reference evidence="20 21" key="1">
    <citation type="submission" date="2024-03" db="EMBL/GenBank/DDBJ databases">
        <title>Genome-scale model development and genomic sequencing of the oleaginous clade Lipomyces.</title>
        <authorList>
            <consortium name="Lawrence Berkeley National Laboratory"/>
            <person name="Czajka J.J."/>
            <person name="Han Y."/>
            <person name="Kim J."/>
            <person name="Mondo S.J."/>
            <person name="Hofstad B.A."/>
            <person name="Robles A."/>
            <person name="Haridas S."/>
            <person name="Riley R."/>
            <person name="LaButti K."/>
            <person name="Pangilinan J."/>
            <person name="Andreopoulos W."/>
            <person name="Lipzen A."/>
            <person name="Yan J."/>
            <person name="Wang M."/>
            <person name="Ng V."/>
            <person name="Grigoriev I.V."/>
            <person name="Spatafora J.W."/>
            <person name="Magnuson J.K."/>
            <person name="Baker S.E."/>
            <person name="Pomraning K.R."/>
        </authorList>
    </citation>
    <scope>NUCLEOTIDE SEQUENCE [LARGE SCALE GENOMIC DNA]</scope>
    <source>
        <strain evidence="20 21">Phaff 52-87</strain>
    </source>
</reference>
<dbReference type="EMBL" id="JBBJBU010000017">
    <property type="protein sequence ID" value="KAK7202496.1"/>
    <property type="molecule type" value="Genomic_DNA"/>
</dbReference>
<keyword evidence="21" id="KW-1185">Reference proteome</keyword>
<sequence length="473" mass="52099">MPQITGAPGAAGKISWAITKSEKKIFDDIFDAWDGLGRGFISGQTAVEIMGQSGLDRSDLEKIWTLADPEDRGRLNKSEFSVAMHLVYRRLNGFPVPDRLPPELVPPSTRNLTESVSAIKSLLRSDADQRRASGGLQAQQTGGMSYLKSRSFRESGSSVIDAKKDATVYKNNDDDVAQFVSSARRRRNNNSNGNGNNRASTGSPALSEISGNMSKGETLEYLRKQIREKKILLNALDAEDDLDFNEDSYLDSRDRDEADDLIRKIRNLQEDINEYGGASGVDSASEKTALRNQLQFLTDRLPVLVGRARGIGNKIADAKLELFRLRDVKAHPGSAIVGTGPGGRVTEADRRKAKSLALLQSRMAMLTGKAPSAGMDADDEHGAELRIAAESTKVNGEKEQNEKMIRDVEEGVREVQESIEGMLRESRADFKVTREKQMFEEGVGTEDEVRDLILDLNRRSRSVKSEPRGGVRG</sequence>
<evidence type="ECO:0000256" key="17">
    <source>
        <dbReference type="SAM" id="MobiDB-lite"/>
    </source>
</evidence>
<keyword evidence="10" id="KW-0677">Repeat</keyword>
<evidence type="ECO:0000313" key="20">
    <source>
        <dbReference type="EMBL" id="KAK7202496.1"/>
    </source>
</evidence>
<evidence type="ECO:0000256" key="15">
    <source>
        <dbReference type="ARBA" id="ARBA00023212"/>
    </source>
</evidence>
<dbReference type="RefSeq" id="XP_064765529.1">
    <property type="nucleotide sequence ID" value="XM_064910579.1"/>
</dbReference>
<protein>
    <recommendedName>
        <fullName evidence="5">Actin cytoskeleton-regulatory complex protein PAN1</fullName>
    </recommendedName>
    <alternativeName>
        <fullName evidence="6">Actin cytoskeleton-regulatory complex protein pan1</fullName>
    </alternativeName>
</protein>
<dbReference type="InterPro" id="IPR000261">
    <property type="entry name" value="EH_dom"/>
</dbReference>
<keyword evidence="15" id="KW-0206">Cytoskeleton</keyword>
<dbReference type="SMART" id="SM00027">
    <property type="entry name" value="EH"/>
    <property type="match status" value="1"/>
</dbReference>
<keyword evidence="8" id="KW-0963">Cytoplasm</keyword>
<dbReference type="Pfam" id="PF12763">
    <property type="entry name" value="EH"/>
    <property type="match status" value="1"/>
</dbReference>
<evidence type="ECO:0000256" key="14">
    <source>
        <dbReference type="ARBA" id="ARBA00023203"/>
    </source>
</evidence>